<evidence type="ECO:0000256" key="8">
    <source>
        <dbReference type="ARBA" id="ARBA00022777"/>
    </source>
</evidence>
<dbReference type="InterPro" id="IPR036890">
    <property type="entry name" value="HATPase_C_sf"/>
</dbReference>
<gene>
    <name evidence="14" type="ORF">H8876_07865</name>
</gene>
<dbReference type="Gene3D" id="1.10.287.130">
    <property type="match status" value="1"/>
</dbReference>
<dbReference type="CDD" id="cd00075">
    <property type="entry name" value="HATPase"/>
    <property type="match status" value="1"/>
</dbReference>
<dbReference type="EC" id="2.7.13.3" evidence="3"/>
<dbReference type="InterPro" id="IPR036097">
    <property type="entry name" value="HisK_dim/P_sf"/>
</dbReference>
<keyword evidence="6" id="KW-0808">Transferase</keyword>
<dbReference type="PANTHER" id="PTHR45453:SF1">
    <property type="entry name" value="PHOSPHATE REGULON SENSOR PROTEIN PHOR"/>
    <property type="match status" value="1"/>
</dbReference>
<feature type="transmembrane region" description="Helical" evidence="12">
    <location>
        <begin position="44"/>
        <end position="67"/>
    </location>
</feature>
<dbReference type="Gene3D" id="3.30.565.10">
    <property type="entry name" value="Histidine kinase-like ATPase, C-terminal domain"/>
    <property type="match status" value="1"/>
</dbReference>
<dbReference type="SMART" id="SM00387">
    <property type="entry name" value="HATPase_c"/>
    <property type="match status" value="1"/>
</dbReference>
<feature type="transmembrane region" description="Helical" evidence="12">
    <location>
        <begin position="5"/>
        <end position="24"/>
    </location>
</feature>
<dbReference type="Pfam" id="PF00512">
    <property type="entry name" value="HisKA"/>
    <property type="match status" value="1"/>
</dbReference>
<dbReference type="InterPro" id="IPR005467">
    <property type="entry name" value="His_kinase_dom"/>
</dbReference>
<keyword evidence="7" id="KW-0547">Nucleotide-binding</keyword>
<name>A0A923NFZ0_9FIRM</name>
<evidence type="ECO:0000313" key="15">
    <source>
        <dbReference type="Proteomes" id="UP000644115"/>
    </source>
</evidence>
<dbReference type="PROSITE" id="PS50109">
    <property type="entry name" value="HIS_KIN"/>
    <property type="match status" value="1"/>
</dbReference>
<keyword evidence="15" id="KW-1185">Reference proteome</keyword>
<dbReference type="PANTHER" id="PTHR45453">
    <property type="entry name" value="PHOSPHATE REGULON SENSOR PROTEIN PHOR"/>
    <property type="match status" value="1"/>
</dbReference>
<dbReference type="SUPFAM" id="SSF55874">
    <property type="entry name" value="ATPase domain of HSP90 chaperone/DNA topoisomerase II/histidine kinase"/>
    <property type="match status" value="1"/>
</dbReference>
<dbReference type="SUPFAM" id="SSF47384">
    <property type="entry name" value="Homodimeric domain of signal transducing histidine kinase"/>
    <property type="match status" value="1"/>
</dbReference>
<dbReference type="SMART" id="SM00388">
    <property type="entry name" value="HisKA"/>
    <property type="match status" value="1"/>
</dbReference>
<keyword evidence="9" id="KW-0067">ATP-binding</keyword>
<evidence type="ECO:0000256" key="5">
    <source>
        <dbReference type="ARBA" id="ARBA00022553"/>
    </source>
</evidence>
<dbReference type="AlphaFoldDB" id="A0A923NFZ0"/>
<protein>
    <recommendedName>
        <fullName evidence="3">histidine kinase</fullName>
        <ecNumber evidence="3">2.7.13.3</ecNumber>
    </recommendedName>
</protein>
<dbReference type="FunFam" id="1.10.287.130:FF:000008">
    <property type="entry name" value="Two-component sensor histidine kinase"/>
    <property type="match status" value="1"/>
</dbReference>
<dbReference type="PRINTS" id="PR00344">
    <property type="entry name" value="BCTRLSENSOR"/>
</dbReference>
<evidence type="ECO:0000256" key="3">
    <source>
        <dbReference type="ARBA" id="ARBA00012438"/>
    </source>
</evidence>
<dbReference type="GO" id="GO:0004721">
    <property type="term" value="F:phosphoprotein phosphatase activity"/>
    <property type="evidence" value="ECO:0007669"/>
    <property type="project" value="TreeGrafter"/>
</dbReference>
<dbReference type="InterPro" id="IPR050351">
    <property type="entry name" value="BphY/WalK/GraS-like"/>
</dbReference>
<dbReference type="Proteomes" id="UP000644115">
    <property type="component" value="Unassembled WGS sequence"/>
</dbReference>
<evidence type="ECO:0000256" key="9">
    <source>
        <dbReference type="ARBA" id="ARBA00022840"/>
    </source>
</evidence>
<keyword evidence="8" id="KW-0418">Kinase</keyword>
<evidence type="ECO:0000256" key="12">
    <source>
        <dbReference type="SAM" id="Phobius"/>
    </source>
</evidence>
<keyword evidence="12" id="KW-0812">Transmembrane</keyword>
<dbReference type="RefSeq" id="WP_249287281.1">
    <property type="nucleotide sequence ID" value="NZ_JACRWC010000101.1"/>
</dbReference>
<dbReference type="InterPro" id="IPR003594">
    <property type="entry name" value="HATPase_dom"/>
</dbReference>
<keyword evidence="4" id="KW-1003">Cell membrane</keyword>
<keyword evidence="5" id="KW-0597">Phosphoprotein</keyword>
<evidence type="ECO:0000256" key="10">
    <source>
        <dbReference type="ARBA" id="ARBA00023012"/>
    </source>
</evidence>
<dbReference type="CDD" id="cd00082">
    <property type="entry name" value="HisKA"/>
    <property type="match status" value="1"/>
</dbReference>
<comment type="caution">
    <text evidence="14">The sequence shown here is derived from an EMBL/GenBank/DDBJ whole genome shotgun (WGS) entry which is preliminary data.</text>
</comment>
<evidence type="ECO:0000313" key="14">
    <source>
        <dbReference type="EMBL" id="MBC5999912.1"/>
    </source>
</evidence>
<evidence type="ECO:0000256" key="1">
    <source>
        <dbReference type="ARBA" id="ARBA00000085"/>
    </source>
</evidence>
<dbReference type="GO" id="GO:0005886">
    <property type="term" value="C:plasma membrane"/>
    <property type="evidence" value="ECO:0007669"/>
    <property type="project" value="UniProtKB-SubCell"/>
</dbReference>
<accession>A0A923NFZ0</accession>
<comment type="catalytic activity">
    <reaction evidence="1">
        <text>ATP + protein L-histidine = ADP + protein N-phospho-L-histidine.</text>
        <dbReference type="EC" id="2.7.13.3"/>
    </reaction>
</comment>
<reference evidence="14" key="1">
    <citation type="submission" date="2020-08" db="EMBL/GenBank/DDBJ databases">
        <authorList>
            <person name="Liu C."/>
            <person name="Sun Q."/>
        </authorList>
    </citation>
    <scope>NUCLEOTIDE SEQUENCE</scope>
    <source>
        <strain evidence="14">BX16</strain>
    </source>
</reference>
<evidence type="ECO:0000259" key="13">
    <source>
        <dbReference type="PROSITE" id="PS50109"/>
    </source>
</evidence>
<dbReference type="GO" id="GO:0016036">
    <property type="term" value="P:cellular response to phosphate starvation"/>
    <property type="evidence" value="ECO:0007669"/>
    <property type="project" value="TreeGrafter"/>
</dbReference>
<evidence type="ECO:0000256" key="2">
    <source>
        <dbReference type="ARBA" id="ARBA00004236"/>
    </source>
</evidence>
<keyword evidence="12" id="KW-1133">Transmembrane helix</keyword>
<evidence type="ECO:0000256" key="4">
    <source>
        <dbReference type="ARBA" id="ARBA00022475"/>
    </source>
</evidence>
<dbReference type="GO" id="GO:0000155">
    <property type="term" value="F:phosphorelay sensor kinase activity"/>
    <property type="evidence" value="ECO:0007669"/>
    <property type="project" value="InterPro"/>
</dbReference>
<dbReference type="Pfam" id="PF02518">
    <property type="entry name" value="HATPase_c"/>
    <property type="match status" value="1"/>
</dbReference>
<feature type="domain" description="Histidine kinase" evidence="13">
    <location>
        <begin position="98"/>
        <end position="314"/>
    </location>
</feature>
<dbReference type="InterPro" id="IPR004358">
    <property type="entry name" value="Sig_transdc_His_kin-like_C"/>
</dbReference>
<dbReference type="InterPro" id="IPR003661">
    <property type="entry name" value="HisK_dim/P_dom"/>
</dbReference>
<evidence type="ECO:0000256" key="7">
    <source>
        <dbReference type="ARBA" id="ARBA00022741"/>
    </source>
</evidence>
<dbReference type="EMBL" id="JACRWC010000101">
    <property type="protein sequence ID" value="MBC5999912.1"/>
    <property type="molecule type" value="Genomic_DNA"/>
</dbReference>
<proteinExistence type="predicted"/>
<dbReference type="GO" id="GO:0005524">
    <property type="term" value="F:ATP binding"/>
    <property type="evidence" value="ECO:0007669"/>
    <property type="project" value="UniProtKB-KW"/>
</dbReference>
<evidence type="ECO:0000256" key="11">
    <source>
        <dbReference type="ARBA" id="ARBA00023136"/>
    </source>
</evidence>
<comment type="subcellular location">
    <subcellularLocation>
        <location evidence="2">Cell membrane</location>
    </subcellularLocation>
</comment>
<keyword evidence="10" id="KW-0902">Two-component regulatory system</keyword>
<organism evidence="14 15">
    <name type="scientific">Lentihominibacter faecis</name>
    <dbReference type="NCBI Taxonomy" id="2764712"/>
    <lineage>
        <taxon>Bacteria</taxon>
        <taxon>Bacillati</taxon>
        <taxon>Bacillota</taxon>
        <taxon>Clostridia</taxon>
        <taxon>Peptostreptococcales</taxon>
        <taxon>Anaerovoracaceae</taxon>
        <taxon>Lentihominibacter</taxon>
    </lineage>
</organism>
<sequence length="314" mass="36067">MKNKVIILISEAMAGILLLLFFFWRLYFQPILKTDGSERLMGTGMLWLAASCILLMVLIGLQAYFYLFRPYRNRIETLEKAAEESEQAEHIRREFVANVSHELKTPLTSISGFIETLQAGAAEDPEIRSRFIDIIAIETSRLKRLIEDLLVLSDIENKRESEDREFNVNEAIERTVEILKPIAEEKEICILQELDKDMHLSGSVDRFRQMMLNLIENAIKYSYKGQKIWVRALKKDGEIEVSVRDEGIGIAPEHHQRLFERFYRVDKSRSKKVGGTGLGLSIVKHIAVLFGASLRVESQVGQGATFYVTFHSRK</sequence>
<evidence type="ECO:0000256" key="6">
    <source>
        <dbReference type="ARBA" id="ARBA00022679"/>
    </source>
</evidence>
<dbReference type="FunFam" id="3.30.565.10:FF:000006">
    <property type="entry name" value="Sensor histidine kinase WalK"/>
    <property type="match status" value="1"/>
</dbReference>
<keyword evidence="11 12" id="KW-0472">Membrane</keyword>